<dbReference type="InterPro" id="IPR041618">
    <property type="entry name" value="PKS_DE"/>
</dbReference>
<dbReference type="PANTHER" id="PTHR43775:SF51">
    <property type="entry name" value="INACTIVE PHENOLPHTHIOCEROL SYNTHESIS POLYKETIDE SYNTHASE TYPE I PKS1-RELATED"/>
    <property type="match status" value="1"/>
</dbReference>
<dbReference type="Gene3D" id="3.30.70.3290">
    <property type="match status" value="1"/>
</dbReference>
<protein>
    <submittedName>
        <fullName evidence="9">Type I polyketide synthase</fullName>
    </submittedName>
</protein>
<dbReference type="InterPro" id="IPR015083">
    <property type="entry name" value="NorB/c/GfsB-D-like_docking"/>
</dbReference>
<dbReference type="InterPro" id="IPR020841">
    <property type="entry name" value="PKS_Beta-ketoAc_synthase_dom"/>
</dbReference>
<dbReference type="FunFam" id="3.40.366.10:FF:000002">
    <property type="entry name" value="Probable polyketide synthase 2"/>
    <property type="match status" value="1"/>
</dbReference>
<evidence type="ECO:0000256" key="3">
    <source>
        <dbReference type="ARBA" id="ARBA00022553"/>
    </source>
</evidence>
<dbReference type="InterPro" id="IPR014031">
    <property type="entry name" value="Ketoacyl_synth_C"/>
</dbReference>
<dbReference type="GO" id="GO:0006633">
    <property type="term" value="P:fatty acid biosynthetic process"/>
    <property type="evidence" value="ECO:0007669"/>
    <property type="project" value="InterPro"/>
</dbReference>
<dbReference type="InterPro" id="IPR018201">
    <property type="entry name" value="Ketoacyl_synth_AS"/>
</dbReference>
<dbReference type="SUPFAM" id="SSF55048">
    <property type="entry name" value="Probable ACP-binding domain of malonyl-CoA ACP transacylase"/>
    <property type="match status" value="1"/>
</dbReference>
<dbReference type="Proteomes" id="UP000011740">
    <property type="component" value="Unassembled WGS sequence"/>
</dbReference>
<dbReference type="Pfam" id="PF02801">
    <property type="entry name" value="Ketoacyl-synt_C"/>
    <property type="match status" value="1"/>
</dbReference>
<dbReference type="Gene3D" id="6.10.140.1830">
    <property type="match status" value="1"/>
</dbReference>
<dbReference type="Gene3D" id="3.40.366.10">
    <property type="entry name" value="Malonyl-Coenzyme A Acyl Carrier Protein, domain 2"/>
    <property type="match status" value="1"/>
</dbReference>
<reference evidence="9 10" key="1">
    <citation type="journal article" date="2013" name="Genome Announc.">
        <title>Whole-Genome Shotgun Assembly and Analysis of the Genome of Streptomyces mobaraensis DSM 40847, a Strain for Industrial Production of Microbial Transglutaminase.</title>
        <authorList>
            <person name="Yang H."/>
            <person name="He T."/>
            <person name="Wu W."/>
            <person name="Zhu W."/>
            <person name="Lu B."/>
            <person name="Sun W."/>
        </authorList>
    </citation>
    <scope>NUCLEOTIDE SEQUENCE [LARGE SCALE GENOMIC DNA]</scope>
    <source>
        <strain evidence="9 10">DSM 40847</strain>
    </source>
</reference>
<evidence type="ECO:0000313" key="9">
    <source>
        <dbReference type="EMBL" id="EME96353.1"/>
    </source>
</evidence>
<dbReference type="GO" id="GO:0004315">
    <property type="term" value="F:3-oxoacyl-[acyl-carrier-protein] synthase activity"/>
    <property type="evidence" value="ECO:0007669"/>
    <property type="project" value="InterPro"/>
</dbReference>
<dbReference type="EMBL" id="AORZ01000231">
    <property type="protein sequence ID" value="EME96353.1"/>
    <property type="molecule type" value="Genomic_DNA"/>
</dbReference>
<evidence type="ECO:0000256" key="2">
    <source>
        <dbReference type="ARBA" id="ARBA00022450"/>
    </source>
</evidence>
<dbReference type="Gene3D" id="3.40.47.10">
    <property type="match status" value="1"/>
</dbReference>
<dbReference type="SUPFAM" id="SSF53901">
    <property type="entry name" value="Thiolase-like"/>
    <property type="match status" value="1"/>
</dbReference>
<dbReference type="InterPro" id="IPR016036">
    <property type="entry name" value="Malonyl_transacylase_ACP-bd"/>
</dbReference>
<feature type="domain" description="Ketosynthase family 3 (KS3)" evidence="8">
    <location>
        <begin position="31"/>
        <end position="456"/>
    </location>
</feature>
<comment type="cofactor">
    <cofactor evidence="1">
        <name>pantetheine 4'-phosphate</name>
        <dbReference type="ChEBI" id="CHEBI:47942"/>
    </cofactor>
</comment>
<keyword evidence="3" id="KW-0597">Phosphoprotein</keyword>
<keyword evidence="6" id="KW-0511">Multifunctional enzyme</keyword>
<dbReference type="SUPFAM" id="SSF51735">
    <property type="entry name" value="NAD(P)-binding Rossmann-fold domains"/>
    <property type="match status" value="1"/>
</dbReference>
<evidence type="ECO:0000256" key="6">
    <source>
        <dbReference type="ARBA" id="ARBA00023268"/>
    </source>
</evidence>
<dbReference type="Pfam" id="PF08990">
    <property type="entry name" value="Docking"/>
    <property type="match status" value="1"/>
</dbReference>
<proteinExistence type="predicted"/>
<keyword evidence="5" id="KW-0045">Antibiotic biosynthesis</keyword>
<gene>
    <name evidence="9" type="ORF">H340_31930</name>
</gene>
<evidence type="ECO:0000256" key="7">
    <source>
        <dbReference type="ARBA" id="ARBA00023315"/>
    </source>
</evidence>
<dbReference type="InterPro" id="IPR014043">
    <property type="entry name" value="Acyl_transferase_dom"/>
</dbReference>
<dbReference type="GO" id="GO:0004312">
    <property type="term" value="F:fatty acid synthase activity"/>
    <property type="evidence" value="ECO:0007669"/>
    <property type="project" value="TreeGrafter"/>
</dbReference>
<dbReference type="SMART" id="SM00827">
    <property type="entry name" value="PKS_AT"/>
    <property type="match status" value="1"/>
</dbReference>
<dbReference type="InterPro" id="IPR016039">
    <property type="entry name" value="Thiolase-like"/>
</dbReference>
<evidence type="ECO:0000256" key="1">
    <source>
        <dbReference type="ARBA" id="ARBA00001957"/>
    </source>
</evidence>
<dbReference type="PANTHER" id="PTHR43775">
    <property type="entry name" value="FATTY ACID SYNTHASE"/>
    <property type="match status" value="1"/>
</dbReference>
<dbReference type="InterPro" id="IPR014030">
    <property type="entry name" value="Ketoacyl_synth_N"/>
</dbReference>
<keyword evidence="7" id="KW-0012">Acyltransferase</keyword>
<accession>M2ZUF8</accession>
<dbReference type="InterPro" id="IPR050091">
    <property type="entry name" value="PKS_NRPS_Biosynth_Enz"/>
</dbReference>
<dbReference type="Pfam" id="PF00109">
    <property type="entry name" value="ketoacyl-synt"/>
    <property type="match status" value="1"/>
</dbReference>
<dbReference type="GO" id="GO:0031177">
    <property type="term" value="F:phosphopantetheine binding"/>
    <property type="evidence" value="ECO:0007669"/>
    <property type="project" value="UniProtKB-ARBA"/>
</dbReference>
<feature type="non-terminal residue" evidence="9">
    <location>
        <position position="1064"/>
    </location>
</feature>
<dbReference type="Gene3D" id="3.40.50.11460">
    <property type="match status" value="1"/>
</dbReference>
<dbReference type="CDD" id="cd00833">
    <property type="entry name" value="PKS"/>
    <property type="match status" value="1"/>
</dbReference>
<evidence type="ECO:0000256" key="5">
    <source>
        <dbReference type="ARBA" id="ARBA00023194"/>
    </source>
</evidence>
<dbReference type="Pfam" id="PF00698">
    <property type="entry name" value="Acyl_transf_1"/>
    <property type="match status" value="1"/>
</dbReference>
<dbReference type="FunFam" id="3.40.47.10:FF:000019">
    <property type="entry name" value="Polyketide synthase type I"/>
    <property type="match status" value="1"/>
</dbReference>
<organism evidence="9 10">
    <name type="scientific">Streptomyces mobaraensis (strain ATCC 29032 / DSM 40847 / JCM 4168 / NBRC 13819 / NCIMB 11159 / IPCR 16-22)</name>
    <dbReference type="NCBI Taxonomy" id="1223523"/>
    <lineage>
        <taxon>Bacteria</taxon>
        <taxon>Bacillati</taxon>
        <taxon>Actinomycetota</taxon>
        <taxon>Actinomycetes</taxon>
        <taxon>Kitasatosporales</taxon>
        <taxon>Streptomycetaceae</taxon>
        <taxon>Streptomyces</taxon>
    </lineage>
</organism>
<comment type="caution">
    <text evidence="9">The sequence shown here is derived from an EMBL/GenBank/DDBJ whole genome shotgun (WGS) entry which is preliminary data.</text>
</comment>
<name>M2ZUF8_STRM1</name>
<dbReference type="SMART" id="SM00825">
    <property type="entry name" value="PKS_KS"/>
    <property type="match status" value="1"/>
</dbReference>
<dbReference type="PROSITE" id="PS52004">
    <property type="entry name" value="KS3_2"/>
    <property type="match status" value="1"/>
</dbReference>
<dbReference type="Pfam" id="PF18369">
    <property type="entry name" value="PKS_DE"/>
    <property type="match status" value="1"/>
</dbReference>
<keyword evidence="2" id="KW-0596">Phosphopantetheine</keyword>
<dbReference type="InterPro" id="IPR032821">
    <property type="entry name" value="PKS_assoc"/>
</dbReference>
<dbReference type="RefSeq" id="WP_004956082.1">
    <property type="nucleotide sequence ID" value="NZ_AORZ01000231.1"/>
</dbReference>
<dbReference type="InterPro" id="IPR001227">
    <property type="entry name" value="Ac_transferase_dom_sf"/>
</dbReference>
<dbReference type="AlphaFoldDB" id="M2ZUF8"/>
<dbReference type="Pfam" id="PF16197">
    <property type="entry name" value="KAsynt_C_assoc"/>
    <property type="match status" value="1"/>
</dbReference>
<evidence type="ECO:0000256" key="4">
    <source>
        <dbReference type="ARBA" id="ARBA00022679"/>
    </source>
</evidence>
<dbReference type="PROSITE" id="PS00606">
    <property type="entry name" value="KS3_1"/>
    <property type="match status" value="1"/>
</dbReference>
<evidence type="ECO:0000313" key="10">
    <source>
        <dbReference type="Proteomes" id="UP000011740"/>
    </source>
</evidence>
<dbReference type="InterPro" id="IPR036291">
    <property type="entry name" value="NAD(P)-bd_dom_sf"/>
</dbReference>
<evidence type="ECO:0000259" key="8">
    <source>
        <dbReference type="PROSITE" id="PS52004"/>
    </source>
</evidence>
<keyword evidence="4" id="KW-0808">Transferase</keyword>
<sequence length="1064" mass="112779">MSNEEKLLDHLKWVTAELREARQRLRDKEAAEPVAIVGMACRFPGGTRSAEDLWRLVREGGDAVSAFPDDRGWDLEALYHPDPEHPGTSYVRDGAFLYDAGDFDAEFFGISPREAVAMDPQQRLLLETAWEAVEHAGLDPRKLRGSDTGVFTGVSAHDYLTLISQTASEVEGYIGTGNLGSVVSGRISYTLGLEGPAVTVDTACSSSLVAIHLAAQALRQGECSLALAGGSTVMATPGSFTEFSRQRGLAPDGRCKPFAAAADGTGWGEGAGVVALELLSEARRRGHKVLAVVRGSAVNQDGTSNGLAAPNGPSQERVIRAALANARLSADDVDVVEAHGTGTTLGDPIEAGALLATYGKDRPADRPLWLGSVKSNIGHTQAAAGIAGVIKMVMALRNGLLPASLHIDAPSPHVPWEQGGVRLLTGPVAWRSERTRRAGVSAFGISGTNAHLILEEAPEEEQPPAAEAEAGPVVPWVLSARTGEALRQQARRLDAFTDADTLDVGWSLATTRSVFEHRAVVIGHDHDHALTALHALAAGDPSPDVVTATAGDIGPGPVLVFPGQGSQWIGMGAQLLDESPVFAARIAACEQALAPHVDWSLTDVLRGDGHELSRVEVVQPVLWAMMVSLAAVWAHHGITPAAVVGHSQGEMAAACVAGALSLHDAARIVAIRSNALRQLAGHGDMASLGTGAEQAAELIGDRPGTCVAAVNGPSSTVISGPPEHVAAVVAEAEARGLRARVIDVGYASHGPQIDLLTDQLTDRLSGIRPVETDVAFYSTVTAEHIDTTGLDTDYWVTNLRQPVRFADTVEALLADGYRLFIEASPHPVLNLGIQETIDRSGVTATTVPTLRRDHGGLAQFTHSAALAFTAGADVDWRRWFPTDPTPRTVDLPTYPFQHRHYWLRRSPAATAAGGGHDAAEARLWQAIEDLDVEALAESLELDGGPEAVETLEPALPVLSAWRRRHREQTTVDSWRYRVTWKHLADPSEAPELSGDWLLLVPAAHADHPAVLAAAQTLAAHGAEARRHVVDARAVERAEFARELRSLLEGGPCAGIVNLLALDEA</sequence>
<dbReference type="InterPro" id="IPR016035">
    <property type="entry name" value="Acyl_Trfase/lysoPLipase"/>
</dbReference>
<dbReference type="SUPFAM" id="SSF52151">
    <property type="entry name" value="FabD/lysophospholipase-like"/>
    <property type="match status" value="1"/>
</dbReference>
<dbReference type="GO" id="GO:0033068">
    <property type="term" value="P:macrolide biosynthetic process"/>
    <property type="evidence" value="ECO:0007669"/>
    <property type="project" value="UniProtKB-ARBA"/>
</dbReference>
<dbReference type="eggNOG" id="COG3321">
    <property type="taxonomic scope" value="Bacteria"/>
</dbReference>
<dbReference type="STRING" id="1223523.H340_31930"/>